<keyword evidence="3 12" id="KW-0808">Transferase</keyword>
<evidence type="ECO:0000256" key="1">
    <source>
        <dbReference type="ARBA" id="ARBA00006115"/>
    </source>
</evidence>
<dbReference type="GO" id="GO:0000271">
    <property type="term" value="P:polysaccharide biosynthetic process"/>
    <property type="evidence" value="ECO:0007669"/>
    <property type="project" value="InterPro"/>
</dbReference>
<comment type="caution">
    <text evidence="12">The sequence shown here is derived from an EMBL/GenBank/DDBJ whole genome shotgun (WGS) entry which is preliminary data.</text>
</comment>
<evidence type="ECO:0000256" key="7">
    <source>
        <dbReference type="ARBA" id="ARBA00047343"/>
    </source>
</evidence>
<evidence type="ECO:0000256" key="5">
    <source>
        <dbReference type="ARBA" id="ARBA00022741"/>
    </source>
</evidence>
<dbReference type="InterPro" id="IPR049577">
    <property type="entry name" value="GMPP_N"/>
</dbReference>
<dbReference type="InterPro" id="IPR051161">
    <property type="entry name" value="Mannose-6P_isomerase_type2"/>
</dbReference>
<keyword evidence="5" id="KW-0547">Nucleotide-binding</keyword>
<keyword evidence="4 12" id="KW-0548">Nucleotidyltransferase</keyword>
<dbReference type="InterPro" id="IPR014710">
    <property type="entry name" value="RmlC-like_jellyroll"/>
</dbReference>
<dbReference type="InterPro" id="IPR054566">
    <property type="entry name" value="ManC/GMP-like_b-helix"/>
</dbReference>
<evidence type="ECO:0000256" key="3">
    <source>
        <dbReference type="ARBA" id="ARBA00022679"/>
    </source>
</evidence>
<organism evidence="12 13">
    <name type="scientific">Carboxydothermus pertinax</name>
    <dbReference type="NCBI Taxonomy" id="870242"/>
    <lineage>
        <taxon>Bacteria</taxon>
        <taxon>Bacillati</taxon>
        <taxon>Bacillota</taxon>
        <taxon>Clostridia</taxon>
        <taxon>Thermoanaerobacterales</taxon>
        <taxon>Thermoanaerobacteraceae</taxon>
        <taxon>Carboxydothermus</taxon>
    </lineage>
</organism>
<evidence type="ECO:0000313" key="12">
    <source>
        <dbReference type="EMBL" id="GAV23966.1"/>
    </source>
</evidence>
<dbReference type="Pfam" id="PF01050">
    <property type="entry name" value="MannoseP_isomer"/>
    <property type="match status" value="1"/>
</dbReference>
<dbReference type="GO" id="GO:0004475">
    <property type="term" value="F:mannose-1-phosphate guanylyltransferase (GTP) activity"/>
    <property type="evidence" value="ECO:0007669"/>
    <property type="project" value="UniProtKB-EC"/>
</dbReference>
<dbReference type="InterPro" id="IPR011051">
    <property type="entry name" value="RmlC_Cupin_sf"/>
</dbReference>
<dbReference type="Proteomes" id="UP000187485">
    <property type="component" value="Unassembled WGS sequence"/>
</dbReference>
<keyword evidence="12" id="KW-0413">Isomerase</keyword>
<dbReference type="FunFam" id="2.60.120.10:FF:000032">
    <property type="entry name" value="Mannose-1-phosphate guanylyltransferase/mannose-6-phosphate isomerase"/>
    <property type="match status" value="1"/>
</dbReference>
<evidence type="ECO:0000259" key="10">
    <source>
        <dbReference type="Pfam" id="PF01050"/>
    </source>
</evidence>
<evidence type="ECO:0000256" key="2">
    <source>
        <dbReference type="ARBA" id="ARBA00012387"/>
    </source>
</evidence>
<dbReference type="SUPFAM" id="SSF53448">
    <property type="entry name" value="Nucleotide-diphospho-sugar transferases"/>
    <property type="match status" value="1"/>
</dbReference>
<dbReference type="Gene3D" id="2.60.120.10">
    <property type="entry name" value="Jelly Rolls"/>
    <property type="match status" value="1"/>
</dbReference>
<dbReference type="Pfam" id="PF00483">
    <property type="entry name" value="NTP_transferase"/>
    <property type="match status" value="1"/>
</dbReference>
<dbReference type="GO" id="GO:0016853">
    <property type="term" value="F:isomerase activity"/>
    <property type="evidence" value="ECO:0007669"/>
    <property type="project" value="UniProtKB-KW"/>
</dbReference>
<dbReference type="InterPro" id="IPR001538">
    <property type="entry name" value="Man6P_isomerase-2_C"/>
</dbReference>
<evidence type="ECO:0000256" key="8">
    <source>
        <dbReference type="RuleBase" id="RU004190"/>
    </source>
</evidence>
<feature type="domain" description="Nucleotidyl transferase" evidence="9">
    <location>
        <begin position="2"/>
        <end position="277"/>
    </location>
</feature>
<dbReference type="GO" id="GO:0005525">
    <property type="term" value="F:GTP binding"/>
    <property type="evidence" value="ECO:0007669"/>
    <property type="project" value="UniProtKB-KW"/>
</dbReference>
<dbReference type="SUPFAM" id="SSF51182">
    <property type="entry name" value="RmlC-like cupins"/>
    <property type="match status" value="1"/>
</dbReference>
<dbReference type="PANTHER" id="PTHR46390:SF1">
    <property type="entry name" value="MANNOSE-1-PHOSPHATE GUANYLYLTRANSFERASE"/>
    <property type="match status" value="1"/>
</dbReference>
<dbReference type="CDD" id="cd02509">
    <property type="entry name" value="GDP-M1P_Guanylyltransferase"/>
    <property type="match status" value="1"/>
</dbReference>
<dbReference type="InterPro" id="IPR005835">
    <property type="entry name" value="NTP_transferase_dom"/>
</dbReference>
<keyword evidence="6" id="KW-0342">GTP-binding</keyword>
<protein>
    <recommendedName>
        <fullName evidence="2">mannose-1-phosphate guanylyltransferase</fullName>
        <ecNumber evidence="2">2.7.7.13</ecNumber>
    </recommendedName>
</protein>
<name>A0A1L8CYF4_9THEO</name>
<evidence type="ECO:0000259" key="11">
    <source>
        <dbReference type="Pfam" id="PF22640"/>
    </source>
</evidence>
<sequence length="465" mass="52752">MKAIILAGGSGTRLWPLSRKTYPKQFLSLGDKESFLQKTVKRILNVLNPEDIYIITNNDYKFLVKNQVEEINFILGENILLEPVGRNTAPAVALAVKYLLEVKKVNESETIFISPSDHLINPQDAFGEYLLKMDNLAQAGFLGTFGVKPTKPETGYGYIEKGEEISEGFKVKRFVEKPNLEKAVEYFQSGNFYWNSGMFAFTIGDILEEFKKHAPDIYEKIEGKSYEDVLNTFSEMPDISLDYAVMEKTDKAAVIPLELQWSDVGSWESIYELLPKDDDNNAVIGNALTIETKDSLILTEKRLVSTIGLEGIMVVETPDALLIAKKGEAQKVKEVVSKLKEQNLPQSDEHLTIHRPWGSYTVLEEGPRYKIKRIVVNPGQKLSLQFHYHRSEHWVVIKGTALVEIDGQEKYVYENESIYVPPTKAHRLINPGKVPLEIIEIQVGSYVGEDDIVRMDDLYGRLERV</sequence>
<dbReference type="EMBL" id="BDJK01000062">
    <property type="protein sequence ID" value="GAV23966.1"/>
    <property type="molecule type" value="Genomic_DNA"/>
</dbReference>
<dbReference type="InterPro" id="IPR029044">
    <property type="entry name" value="Nucleotide-diphossugar_trans"/>
</dbReference>
<dbReference type="CDD" id="cd02213">
    <property type="entry name" value="cupin_PMI_typeII_C"/>
    <property type="match status" value="1"/>
</dbReference>
<dbReference type="Pfam" id="PF22640">
    <property type="entry name" value="ManC_GMP_beta-helix"/>
    <property type="match status" value="1"/>
</dbReference>
<dbReference type="STRING" id="870242.cpu_24760"/>
<dbReference type="InterPro" id="IPR006375">
    <property type="entry name" value="Man1P_GuaTrfase/Man6P_Isoase"/>
</dbReference>
<dbReference type="EC" id="2.7.7.13" evidence="2"/>
<dbReference type="OrthoDB" id="9806359at2"/>
<evidence type="ECO:0000313" key="13">
    <source>
        <dbReference type="Proteomes" id="UP000187485"/>
    </source>
</evidence>
<feature type="domain" description="MannoseP isomerase/GMP-like beta-helix" evidence="11">
    <location>
        <begin position="285"/>
        <end position="339"/>
    </location>
</feature>
<dbReference type="NCBIfam" id="TIGR01479">
    <property type="entry name" value="GMP_PMI"/>
    <property type="match status" value="1"/>
</dbReference>
<accession>A0A1L8CYF4</accession>
<dbReference type="GO" id="GO:0009298">
    <property type="term" value="P:GDP-mannose biosynthetic process"/>
    <property type="evidence" value="ECO:0007669"/>
    <property type="project" value="TreeGrafter"/>
</dbReference>
<keyword evidence="13" id="KW-1185">Reference proteome</keyword>
<comment type="catalytic activity">
    <reaction evidence="7">
        <text>alpha-D-mannose 1-phosphate + GTP + H(+) = GDP-alpha-D-mannose + diphosphate</text>
        <dbReference type="Rhea" id="RHEA:15229"/>
        <dbReference type="ChEBI" id="CHEBI:15378"/>
        <dbReference type="ChEBI" id="CHEBI:33019"/>
        <dbReference type="ChEBI" id="CHEBI:37565"/>
        <dbReference type="ChEBI" id="CHEBI:57527"/>
        <dbReference type="ChEBI" id="CHEBI:58409"/>
        <dbReference type="EC" id="2.7.7.13"/>
    </reaction>
</comment>
<proteinExistence type="inferred from homology"/>
<reference evidence="13" key="1">
    <citation type="submission" date="2016-12" db="EMBL/GenBank/DDBJ databases">
        <title>Draft Genome Sequences od Carboxydothermus pertinax and islandicus, Hydrogenogenic Carboxydotrophic Bacteria.</title>
        <authorList>
            <person name="Fukuyama Y."/>
            <person name="Ohmae K."/>
            <person name="Yoneda Y."/>
            <person name="Yoshida T."/>
            <person name="Sako Y."/>
        </authorList>
    </citation>
    <scope>NUCLEOTIDE SEQUENCE [LARGE SCALE GENOMIC DNA]</scope>
    <source>
        <strain evidence="13">Ug1</strain>
    </source>
</reference>
<feature type="domain" description="Mannose-6-phosphate isomerase type II C-terminal" evidence="10">
    <location>
        <begin position="347"/>
        <end position="457"/>
    </location>
</feature>
<evidence type="ECO:0000259" key="9">
    <source>
        <dbReference type="Pfam" id="PF00483"/>
    </source>
</evidence>
<dbReference type="Gene3D" id="3.90.550.10">
    <property type="entry name" value="Spore Coat Polysaccharide Biosynthesis Protein SpsA, Chain A"/>
    <property type="match status" value="1"/>
</dbReference>
<dbReference type="AlphaFoldDB" id="A0A1L8CYF4"/>
<evidence type="ECO:0000256" key="6">
    <source>
        <dbReference type="ARBA" id="ARBA00023134"/>
    </source>
</evidence>
<dbReference type="FunFam" id="3.90.550.10:FF:000046">
    <property type="entry name" value="Mannose-1-phosphate guanylyltransferase (GDP)"/>
    <property type="match status" value="1"/>
</dbReference>
<gene>
    <name evidence="12" type="ORF">cpu_24760</name>
</gene>
<comment type="similarity">
    <text evidence="1 8">Belongs to the mannose-6-phosphate isomerase type 2 family.</text>
</comment>
<dbReference type="PANTHER" id="PTHR46390">
    <property type="entry name" value="MANNOSE-1-PHOSPHATE GUANYLYLTRANSFERASE"/>
    <property type="match status" value="1"/>
</dbReference>
<evidence type="ECO:0000256" key="4">
    <source>
        <dbReference type="ARBA" id="ARBA00022695"/>
    </source>
</evidence>